<dbReference type="PANTHER" id="PTHR43245:SF23">
    <property type="entry name" value="NAD(P)-BINDING DOMAIN-CONTAINING PROTEIN"/>
    <property type="match status" value="1"/>
</dbReference>
<dbReference type="InterPro" id="IPR036291">
    <property type="entry name" value="NAD(P)-bd_dom_sf"/>
</dbReference>
<organism evidence="2 3">
    <name type="scientific">Oikopleura dioica</name>
    <name type="common">Tunicate</name>
    <dbReference type="NCBI Taxonomy" id="34765"/>
    <lineage>
        <taxon>Eukaryota</taxon>
        <taxon>Metazoa</taxon>
        <taxon>Chordata</taxon>
        <taxon>Tunicata</taxon>
        <taxon>Appendicularia</taxon>
        <taxon>Copelata</taxon>
        <taxon>Oikopleuridae</taxon>
        <taxon>Oikopleura</taxon>
    </lineage>
</organism>
<evidence type="ECO:0000313" key="2">
    <source>
        <dbReference type="EMBL" id="CAG5095111.1"/>
    </source>
</evidence>
<protein>
    <submittedName>
        <fullName evidence="2">Oidioi.mRNA.OKI2018_I69.XSR.g14038.t1.cds</fullName>
    </submittedName>
</protein>
<dbReference type="EMBL" id="OU015569">
    <property type="protein sequence ID" value="CAG5095111.1"/>
    <property type="molecule type" value="Genomic_DNA"/>
</dbReference>
<dbReference type="CDD" id="cd08946">
    <property type="entry name" value="SDR_e"/>
    <property type="match status" value="1"/>
</dbReference>
<dbReference type="InterPro" id="IPR001509">
    <property type="entry name" value="Epimerase_deHydtase"/>
</dbReference>
<dbReference type="SUPFAM" id="SSF51735">
    <property type="entry name" value="NAD(P)-binding Rossmann-fold domains"/>
    <property type="match status" value="1"/>
</dbReference>
<feature type="domain" description="NAD-dependent epimerase/dehydratase" evidence="1">
    <location>
        <begin position="13"/>
        <end position="240"/>
    </location>
</feature>
<evidence type="ECO:0000313" key="3">
    <source>
        <dbReference type="Proteomes" id="UP001158576"/>
    </source>
</evidence>
<accession>A0ABN7SAF3</accession>
<dbReference type="Proteomes" id="UP001158576">
    <property type="component" value="Chromosome XSR"/>
</dbReference>
<dbReference type="PANTHER" id="PTHR43245">
    <property type="entry name" value="BIFUNCTIONAL POLYMYXIN RESISTANCE PROTEIN ARNA"/>
    <property type="match status" value="1"/>
</dbReference>
<keyword evidence="3" id="KW-1185">Reference proteome</keyword>
<sequence length="321" mass="35542">MSVPRDDQNVKTILVSGGAGYLGSTMVPLYLEQGYKVTVYDIFRWGSASLLGILHHPNLTVIKGDVLDTPRYKALVESHDVIIHLAAIVGYPACKKEPELATALNQTCVEQLCEWLKPHQRVIYASTGSCYGVVEGICTEDTPCNPVSLYGETKQAGETAVLKKANGVALRLATVFGASPRLRVDLLINDLLHKACTMKTFDLYEPHFKRTFLHVKDVARAFLFAIQHYTSMQGNAYNVGDESMNLTKMEVAKLIEANVEGCNITEGKGTDADKRDYEVSYQKIKKLGHQTVTVTVEQGIKELLKIIPHLSESELKIMKNV</sequence>
<evidence type="ECO:0000259" key="1">
    <source>
        <dbReference type="Pfam" id="PF01370"/>
    </source>
</evidence>
<dbReference type="Pfam" id="PF01370">
    <property type="entry name" value="Epimerase"/>
    <property type="match status" value="1"/>
</dbReference>
<proteinExistence type="predicted"/>
<reference evidence="2 3" key="1">
    <citation type="submission" date="2021-04" db="EMBL/GenBank/DDBJ databases">
        <authorList>
            <person name="Bliznina A."/>
        </authorList>
    </citation>
    <scope>NUCLEOTIDE SEQUENCE [LARGE SCALE GENOMIC DNA]</scope>
</reference>
<name>A0ABN7SAF3_OIKDI</name>
<gene>
    <name evidence="2" type="ORF">OKIOD_LOCUS5596</name>
</gene>
<dbReference type="Gene3D" id="3.40.50.720">
    <property type="entry name" value="NAD(P)-binding Rossmann-like Domain"/>
    <property type="match status" value="1"/>
</dbReference>
<dbReference type="InterPro" id="IPR050177">
    <property type="entry name" value="Lipid_A_modif_metabolic_enz"/>
</dbReference>